<dbReference type="InterPro" id="IPR036964">
    <property type="entry name" value="RASGEF_cat_dom_sf"/>
</dbReference>
<dbReference type="GO" id="GO:0007265">
    <property type="term" value="P:Ras protein signal transduction"/>
    <property type="evidence" value="ECO:0007669"/>
    <property type="project" value="TreeGrafter"/>
</dbReference>
<dbReference type="CDD" id="cd00155">
    <property type="entry name" value="RasGEF"/>
    <property type="match status" value="1"/>
</dbReference>
<dbReference type="GO" id="GO:0005886">
    <property type="term" value="C:plasma membrane"/>
    <property type="evidence" value="ECO:0007669"/>
    <property type="project" value="TreeGrafter"/>
</dbReference>
<dbReference type="PROSITE" id="PS00720">
    <property type="entry name" value="RASGEF"/>
    <property type="match status" value="1"/>
</dbReference>
<dbReference type="OrthoDB" id="25179at2759"/>
<dbReference type="InterPro" id="IPR008937">
    <property type="entry name" value="Ras-like_GEF"/>
</dbReference>
<dbReference type="EMBL" id="CAJGYM010000002">
    <property type="protein sequence ID" value="CAD6185586.1"/>
    <property type="molecule type" value="Genomic_DNA"/>
</dbReference>
<feature type="compositionally biased region" description="Polar residues" evidence="3">
    <location>
        <begin position="201"/>
        <end position="210"/>
    </location>
</feature>
<evidence type="ECO:0000313" key="6">
    <source>
        <dbReference type="EMBL" id="CAD6185586.1"/>
    </source>
</evidence>
<dbReference type="CDD" id="cd06224">
    <property type="entry name" value="REM"/>
    <property type="match status" value="1"/>
</dbReference>
<dbReference type="PROSITE" id="PS50009">
    <property type="entry name" value="RASGEF_CAT"/>
    <property type="match status" value="1"/>
</dbReference>
<sequence>MGKGAAVALRYLQQVLSSNSDPLILQSSSALLAEISSSVDSNYLVKEKIVKVLQLVDQKCFQKRHINVADIKIALDQLQEALSQVPEKSDADTQQKPDNAEKYSVTISGNEVEVSDNAQNEEEENLDKLLSTLNLRQVPAFSPTFPEFENESDDDVGITKEEKEEQRAEKHGQKLCEEEVQKLPDGREVRTKKTKTVNVQQTSKHITISTRGGGCPAVSRRFTTGDRKVDEDNDEEHTDYFSLHRFQRPDPFERFRLKSKEDDESCMDVAVPGESMKTKSIERTSEISQFVSQKKEKNGRSVGENAASKVDTSKLLARQTESFRDKTLVDRKGEGTYEESSIVKRGTPEVGDSTDAPRKHVVEYIQTFGGADDSPELEYLRGSTISSYITLNDSLRFHEEQFCKKLQFEFSTSGASTSFADFGNLIELLEVNDLGPLKLPIKWAAEQPDKAEPKAIDWQARAAITYHNDLICNLSVIDYLVYRERNGNASEVRGGPRDALIVFATQGNRASLIYQEAFLVTYRTFISSLDLINKLVKRFLYMSMARDSNSQTSARNTFSVLVRVVDELTVFDLDEDLILSVTSFVYRLIHDGNLTFARILRQRLLDRIAEPFNLSSFFETKLSVPRRPHTILDFRSSQLASQLTFIDASLFHRIEPAELLWWAQEQSEVKSPNLVLFTEHFNNVSFWVRTQVLMQNTQKERERYFMKFNKVMRHLRKMSNFNSYLAVLSALASSPLARLEWNKTVSDSLKEHISVMDTSQSYKNYRTLLQSAPPPCVPYVGVVLQDLTFVHAGNPDKLQAKLVEGKTDLLNFLKRWHQYAILDSIRKLKKWNYDIKRDEKVLLFFDQFQNQLNEEETWARSHQIKAPQRKK</sequence>
<dbReference type="AlphaFoldDB" id="A0A8S1GQA4"/>
<dbReference type="PROSITE" id="PS50212">
    <property type="entry name" value="RASGEF_NTER"/>
    <property type="match status" value="1"/>
</dbReference>
<gene>
    <name evidence="6" type="ORF">CAUJ_LOCUS1505</name>
</gene>
<evidence type="ECO:0000256" key="1">
    <source>
        <dbReference type="ARBA" id="ARBA00022658"/>
    </source>
</evidence>
<comment type="caution">
    <text evidence="6">The sequence shown here is derived from an EMBL/GenBank/DDBJ whole genome shotgun (WGS) entry which is preliminary data.</text>
</comment>
<dbReference type="PANTHER" id="PTHR23113">
    <property type="entry name" value="GUANINE NUCLEOTIDE EXCHANGE FACTOR"/>
    <property type="match status" value="1"/>
</dbReference>
<dbReference type="SUPFAM" id="SSF48366">
    <property type="entry name" value="Ras GEF"/>
    <property type="match status" value="1"/>
</dbReference>
<feature type="region of interest" description="Disordered" evidence="3">
    <location>
        <begin position="277"/>
        <end position="308"/>
    </location>
</feature>
<dbReference type="Pfam" id="PF00617">
    <property type="entry name" value="RasGEF"/>
    <property type="match status" value="1"/>
</dbReference>
<evidence type="ECO:0000256" key="2">
    <source>
        <dbReference type="PROSITE-ProRule" id="PRU00168"/>
    </source>
</evidence>
<organism evidence="6 7">
    <name type="scientific">Caenorhabditis auriculariae</name>
    <dbReference type="NCBI Taxonomy" id="2777116"/>
    <lineage>
        <taxon>Eukaryota</taxon>
        <taxon>Metazoa</taxon>
        <taxon>Ecdysozoa</taxon>
        <taxon>Nematoda</taxon>
        <taxon>Chromadorea</taxon>
        <taxon>Rhabditida</taxon>
        <taxon>Rhabditina</taxon>
        <taxon>Rhabditomorpha</taxon>
        <taxon>Rhabditoidea</taxon>
        <taxon>Rhabditidae</taxon>
        <taxon>Peloderinae</taxon>
        <taxon>Caenorhabditis</taxon>
    </lineage>
</organism>
<evidence type="ECO:0000259" key="4">
    <source>
        <dbReference type="PROSITE" id="PS50009"/>
    </source>
</evidence>
<feature type="domain" description="N-terminal Ras-GEF" evidence="5">
    <location>
        <begin position="488"/>
        <end position="609"/>
    </location>
</feature>
<dbReference type="SMART" id="SM00147">
    <property type="entry name" value="RasGEF"/>
    <property type="match status" value="1"/>
</dbReference>
<dbReference type="Gene3D" id="1.10.840.10">
    <property type="entry name" value="Ras guanine-nucleotide exchange factors catalytic domain"/>
    <property type="match status" value="1"/>
</dbReference>
<dbReference type="Proteomes" id="UP000835052">
    <property type="component" value="Unassembled WGS sequence"/>
</dbReference>
<evidence type="ECO:0000313" key="7">
    <source>
        <dbReference type="Proteomes" id="UP000835052"/>
    </source>
</evidence>
<feature type="domain" description="Ras-GEF" evidence="4">
    <location>
        <begin position="635"/>
        <end position="867"/>
    </location>
</feature>
<dbReference type="Gene3D" id="1.20.870.10">
    <property type="entry name" value="Son of sevenless (SoS) protein Chain: S domain 1"/>
    <property type="match status" value="1"/>
</dbReference>
<dbReference type="InterPro" id="IPR000651">
    <property type="entry name" value="Ras-like_Gua-exchang_fac_N"/>
</dbReference>
<dbReference type="InterPro" id="IPR019804">
    <property type="entry name" value="Ras_G-nucl-exch_fac_CS"/>
</dbReference>
<dbReference type="InterPro" id="IPR023578">
    <property type="entry name" value="Ras_GEF_dom_sf"/>
</dbReference>
<name>A0A8S1GQA4_9PELO</name>
<protein>
    <recommendedName>
        <fullName evidence="8">Ras-GEF domain-containing protein</fullName>
    </recommendedName>
</protein>
<feature type="region of interest" description="Disordered" evidence="3">
    <location>
        <begin position="201"/>
        <end position="221"/>
    </location>
</feature>
<keyword evidence="7" id="KW-1185">Reference proteome</keyword>
<reference evidence="6" key="1">
    <citation type="submission" date="2020-10" db="EMBL/GenBank/DDBJ databases">
        <authorList>
            <person name="Kikuchi T."/>
        </authorList>
    </citation>
    <scope>NUCLEOTIDE SEQUENCE</scope>
    <source>
        <strain evidence="6">NKZ352</strain>
    </source>
</reference>
<keyword evidence="1 2" id="KW-0344">Guanine-nucleotide releasing factor</keyword>
<proteinExistence type="predicted"/>
<dbReference type="GO" id="GO:0005085">
    <property type="term" value="F:guanyl-nucleotide exchange factor activity"/>
    <property type="evidence" value="ECO:0007669"/>
    <property type="project" value="UniProtKB-KW"/>
</dbReference>
<dbReference type="Pfam" id="PF00618">
    <property type="entry name" value="RasGEF_N"/>
    <property type="match status" value="1"/>
</dbReference>
<dbReference type="PANTHER" id="PTHR23113:SF224">
    <property type="entry name" value="RAP GUANINE NUCLEOTIDE EXCHANGE FACTOR 1"/>
    <property type="match status" value="1"/>
</dbReference>
<accession>A0A8S1GQA4</accession>
<dbReference type="InterPro" id="IPR001895">
    <property type="entry name" value="RASGEF_cat_dom"/>
</dbReference>
<evidence type="ECO:0000259" key="5">
    <source>
        <dbReference type="PROSITE" id="PS50212"/>
    </source>
</evidence>
<evidence type="ECO:0008006" key="8">
    <source>
        <dbReference type="Google" id="ProtNLM"/>
    </source>
</evidence>
<evidence type="ECO:0000256" key="3">
    <source>
        <dbReference type="SAM" id="MobiDB-lite"/>
    </source>
</evidence>